<feature type="compositionally biased region" description="Basic and acidic residues" evidence="1">
    <location>
        <begin position="244"/>
        <end position="254"/>
    </location>
</feature>
<gene>
    <name evidence="3" type="ORF">GCM10011503_27740</name>
</gene>
<dbReference type="Proteomes" id="UP000628854">
    <property type="component" value="Unassembled WGS sequence"/>
</dbReference>
<name>A0ABQ1JXU9_9PROT</name>
<proteinExistence type="predicted"/>
<evidence type="ECO:0000313" key="4">
    <source>
        <dbReference type="Proteomes" id="UP000628854"/>
    </source>
</evidence>
<reference evidence="4" key="1">
    <citation type="journal article" date="2019" name="Int. J. Syst. Evol. Microbiol.">
        <title>The Global Catalogue of Microorganisms (GCM) 10K type strain sequencing project: providing services to taxonomists for standard genome sequencing and annotation.</title>
        <authorList>
            <consortium name="The Broad Institute Genomics Platform"/>
            <consortium name="The Broad Institute Genome Sequencing Center for Infectious Disease"/>
            <person name="Wu L."/>
            <person name="Ma J."/>
        </authorList>
    </citation>
    <scope>NUCLEOTIDE SEQUENCE [LARGE SCALE GENOMIC DNA]</scope>
    <source>
        <strain evidence="4">CGMCC 1.15928</strain>
    </source>
</reference>
<comment type="caution">
    <text evidence="3">The sequence shown here is derived from an EMBL/GenBank/DDBJ whole genome shotgun (WGS) entry which is preliminary data.</text>
</comment>
<dbReference type="EMBL" id="BMKF01000002">
    <property type="protein sequence ID" value="GGB77410.1"/>
    <property type="molecule type" value="Genomic_DNA"/>
</dbReference>
<accession>A0ABQ1JXU9</accession>
<evidence type="ECO:0000256" key="2">
    <source>
        <dbReference type="SAM" id="SignalP"/>
    </source>
</evidence>
<dbReference type="RefSeq" id="WP_084391335.1">
    <property type="nucleotide sequence ID" value="NZ_BMKF01000002.1"/>
</dbReference>
<feature type="chain" id="PRO_5046185969" evidence="2">
    <location>
        <begin position="25"/>
        <end position="267"/>
    </location>
</feature>
<feature type="signal peptide" evidence="2">
    <location>
        <begin position="1"/>
        <end position="24"/>
    </location>
</feature>
<feature type="compositionally biased region" description="Pro residues" evidence="1">
    <location>
        <begin position="209"/>
        <end position="235"/>
    </location>
</feature>
<sequence length="267" mass="29634">MAIRILALACAVLAIAGFRPPAIAQGVQWEQLDRLYSSLPPGRDDPAWRIDNLTCLGEHVCALGGKAGERWNCDSRVKVCVGQWRDGRAGKSELWDLFDCSTFLSDLNARQADLLRNPRFCEAPPPAKALMSTYDDDDIRCLSDTWCRDHTKLTQQQCTARIEKCSGPLTRLTVSERNSCRASRRINTQAGRCGLKYKRPVWLDESEWTPPPRPSPPPSKQTPAPVSPSTPPSAAAPPRTWQEQADRATARADAEAEDEFSLGDLDF</sequence>
<protein>
    <submittedName>
        <fullName evidence="3">Uncharacterized protein</fullName>
    </submittedName>
</protein>
<evidence type="ECO:0000256" key="1">
    <source>
        <dbReference type="SAM" id="MobiDB-lite"/>
    </source>
</evidence>
<feature type="region of interest" description="Disordered" evidence="1">
    <location>
        <begin position="206"/>
        <end position="267"/>
    </location>
</feature>
<keyword evidence="4" id="KW-1185">Reference proteome</keyword>
<feature type="compositionally biased region" description="Acidic residues" evidence="1">
    <location>
        <begin position="255"/>
        <end position="267"/>
    </location>
</feature>
<evidence type="ECO:0000313" key="3">
    <source>
        <dbReference type="EMBL" id="GGB77410.1"/>
    </source>
</evidence>
<organism evidence="3 4">
    <name type="scientific">Henriciella pelagia</name>
    <dbReference type="NCBI Taxonomy" id="1977912"/>
    <lineage>
        <taxon>Bacteria</taxon>
        <taxon>Pseudomonadati</taxon>
        <taxon>Pseudomonadota</taxon>
        <taxon>Alphaproteobacteria</taxon>
        <taxon>Hyphomonadales</taxon>
        <taxon>Hyphomonadaceae</taxon>
        <taxon>Henriciella</taxon>
    </lineage>
</organism>
<keyword evidence="2" id="KW-0732">Signal</keyword>